<dbReference type="Proteomes" id="UP000008068">
    <property type="component" value="Unassembled WGS sequence"/>
</dbReference>
<feature type="region of interest" description="Disordered" evidence="1">
    <location>
        <begin position="132"/>
        <end position="217"/>
    </location>
</feature>
<feature type="compositionally biased region" description="Low complexity" evidence="1">
    <location>
        <begin position="160"/>
        <end position="190"/>
    </location>
</feature>
<dbReference type="AlphaFoldDB" id="G0PBN7"/>
<name>G0PBN7_CAEBE</name>
<feature type="compositionally biased region" description="Acidic residues" evidence="1">
    <location>
        <begin position="271"/>
        <end position="292"/>
    </location>
</feature>
<evidence type="ECO:0000256" key="1">
    <source>
        <dbReference type="SAM" id="MobiDB-lite"/>
    </source>
</evidence>
<dbReference type="EMBL" id="GL380215">
    <property type="protein sequence ID" value="EGT50531.1"/>
    <property type="molecule type" value="Genomic_DNA"/>
</dbReference>
<dbReference type="InParanoid" id="G0PBN7"/>
<dbReference type="eggNOG" id="ENOG502S4XR">
    <property type="taxonomic scope" value="Eukaryota"/>
</dbReference>
<accession>G0PBN7</accession>
<evidence type="ECO:0000256" key="2">
    <source>
        <dbReference type="SAM" id="SignalP"/>
    </source>
</evidence>
<evidence type="ECO:0000313" key="3">
    <source>
        <dbReference type="EMBL" id="EGT50531.1"/>
    </source>
</evidence>
<sequence>MLSRLLLVVWLFDVANANMSCLVMRPGYGLVTEECPSHAVGCRIRAKKDHIEWYELSRLYDRNQLVCVYPEEYKSMTGCMRKPSGSIRCWCGGRENCNDPETSRDLYEAFTEGDNEAVEKISEWLKSEKDESSWKKFTTTEEPPTTTTRRSTTPRRTKKISTTTTTTTTSTTTENPTTTTSTTTTTTTTPHPTPKKSTKRIGSGKNPTTSEPPMFPKDASKARVINIVDIRDKAVPLPNDDISLDDTFEETRKKLEKEMKEEDERLREMLADEEEEENSNDISDIDDDDITAEEQREEERERYRMERRRAEERRLQEDTILRRMEEEEIREAGKERPNRRETDEDSYGNDFENSSNVLYQLISIIVPLLLI</sequence>
<dbReference type="OMA" id="VRCWCGG"/>
<evidence type="ECO:0000313" key="4">
    <source>
        <dbReference type="Proteomes" id="UP000008068"/>
    </source>
</evidence>
<dbReference type="FunCoup" id="G0PBN7">
    <property type="interactions" value="1564"/>
</dbReference>
<proteinExistence type="predicted"/>
<feature type="compositionally biased region" description="Basic and acidic residues" evidence="1">
    <location>
        <begin position="293"/>
        <end position="342"/>
    </location>
</feature>
<feature type="region of interest" description="Disordered" evidence="1">
    <location>
        <begin position="271"/>
        <end position="352"/>
    </location>
</feature>
<gene>
    <name evidence="3" type="ORF">CAEBREN_02440</name>
</gene>
<reference evidence="4" key="1">
    <citation type="submission" date="2011-07" db="EMBL/GenBank/DDBJ databases">
        <authorList>
            <consortium name="Caenorhabditis brenneri Sequencing and Analysis Consortium"/>
            <person name="Wilson R.K."/>
        </authorList>
    </citation>
    <scope>NUCLEOTIDE SEQUENCE [LARGE SCALE GENOMIC DNA]</scope>
    <source>
        <strain evidence="4">PB2801</strain>
    </source>
</reference>
<feature type="compositionally biased region" description="Low complexity" evidence="1">
    <location>
        <begin position="140"/>
        <end position="151"/>
    </location>
</feature>
<keyword evidence="4" id="KW-1185">Reference proteome</keyword>
<organism evidence="4">
    <name type="scientific">Caenorhabditis brenneri</name>
    <name type="common">Nematode worm</name>
    <dbReference type="NCBI Taxonomy" id="135651"/>
    <lineage>
        <taxon>Eukaryota</taxon>
        <taxon>Metazoa</taxon>
        <taxon>Ecdysozoa</taxon>
        <taxon>Nematoda</taxon>
        <taxon>Chromadorea</taxon>
        <taxon>Rhabditida</taxon>
        <taxon>Rhabditina</taxon>
        <taxon>Rhabditomorpha</taxon>
        <taxon>Rhabditoidea</taxon>
        <taxon>Rhabditidae</taxon>
        <taxon>Peloderinae</taxon>
        <taxon>Caenorhabditis</taxon>
    </lineage>
</organism>
<dbReference type="OrthoDB" id="5832892at2759"/>
<protein>
    <submittedName>
        <fullName evidence="3">Uncharacterized protein</fullName>
    </submittedName>
</protein>
<dbReference type="HOGENOM" id="CLU_752804_0_0_1"/>
<feature type="signal peptide" evidence="2">
    <location>
        <begin position="1"/>
        <end position="17"/>
    </location>
</feature>
<keyword evidence="2" id="KW-0732">Signal</keyword>
<feature type="chain" id="PRO_5003406627" evidence="2">
    <location>
        <begin position="18"/>
        <end position="371"/>
    </location>
</feature>